<dbReference type="Proteomes" id="UP000005143">
    <property type="component" value="Unassembled WGS sequence"/>
</dbReference>
<dbReference type="NCBIfam" id="TIGR02937">
    <property type="entry name" value="sigma70-ECF"/>
    <property type="match status" value="1"/>
</dbReference>
<evidence type="ECO:0000313" key="8">
    <source>
        <dbReference type="EMBL" id="EHN11844.1"/>
    </source>
</evidence>
<dbReference type="AlphaFoldDB" id="H0E3A8"/>
<dbReference type="SUPFAM" id="SSF88659">
    <property type="entry name" value="Sigma3 and sigma4 domains of RNA polymerase sigma factors"/>
    <property type="match status" value="1"/>
</dbReference>
<dbReference type="Pfam" id="PF08281">
    <property type="entry name" value="Sigma70_r4_2"/>
    <property type="match status" value="1"/>
</dbReference>
<dbReference type="RefSeq" id="WP_007572191.1">
    <property type="nucleotide sequence ID" value="NZ_AGUD01000062.1"/>
</dbReference>
<gene>
    <name evidence="8" type="ORF">PAI11_12760</name>
</gene>
<dbReference type="InterPro" id="IPR014284">
    <property type="entry name" value="RNA_pol_sigma-70_dom"/>
</dbReference>
<evidence type="ECO:0000259" key="7">
    <source>
        <dbReference type="Pfam" id="PF08281"/>
    </source>
</evidence>
<evidence type="ECO:0000259" key="6">
    <source>
        <dbReference type="Pfam" id="PF04542"/>
    </source>
</evidence>
<dbReference type="InterPro" id="IPR013249">
    <property type="entry name" value="RNA_pol_sigma70_r4_t2"/>
</dbReference>
<dbReference type="InterPro" id="IPR013325">
    <property type="entry name" value="RNA_pol_sigma_r2"/>
</dbReference>
<evidence type="ECO:0000256" key="2">
    <source>
        <dbReference type="ARBA" id="ARBA00023015"/>
    </source>
</evidence>
<dbReference type="PANTHER" id="PTHR43133">
    <property type="entry name" value="RNA POLYMERASE ECF-TYPE SIGMA FACTO"/>
    <property type="match status" value="1"/>
</dbReference>
<dbReference type="OrthoDB" id="5243766at2"/>
<protein>
    <submittedName>
        <fullName evidence="8">RNA polymerase ECF-subfamily sigma factor</fullName>
    </submittedName>
</protein>
<evidence type="ECO:0000256" key="3">
    <source>
        <dbReference type="ARBA" id="ARBA00023082"/>
    </source>
</evidence>
<evidence type="ECO:0000256" key="5">
    <source>
        <dbReference type="ARBA" id="ARBA00023163"/>
    </source>
</evidence>
<dbReference type="PANTHER" id="PTHR43133:SF8">
    <property type="entry name" value="RNA POLYMERASE SIGMA FACTOR HI_1459-RELATED"/>
    <property type="match status" value="1"/>
</dbReference>
<keyword evidence="3" id="KW-0731">Sigma factor</keyword>
<accession>H0E3A8</accession>
<keyword evidence="5" id="KW-0804">Transcription</keyword>
<feature type="domain" description="RNA polymerase sigma factor 70 region 4 type 2" evidence="7">
    <location>
        <begin position="120"/>
        <end position="168"/>
    </location>
</feature>
<dbReference type="InterPro" id="IPR039425">
    <property type="entry name" value="RNA_pol_sigma-70-like"/>
</dbReference>
<dbReference type="GO" id="GO:0016987">
    <property type="term" value="F:sigma factor activity"/>
    <property type="evidence" value="ECO:0007669"/>
    <property type="project" value="UniProtKB-KW"/>
</dbReference>
<keyword evidence="4" id="KW-0238">DNA-binding</keyword>
<dbReference type="Gene3D" id="1.10.1740.10">
    <property type="match status" value="1"/>
</dbReference>
<evidence type="ECO:0000313" key="9">
    <source>
        <dbReference type="Proteomes" id="UP000005143"/>
    </source>
</evidence>
<dbReference type="GO" id="GO:0003677">
    <property type="term" value="F:DNA binding"/>
    <property type="evidence" value="ECO:0007669"/>
    <property type="project" value="UniProtKB-KW"/>
</dbReference>
<dbReference type="SUPFAM" id="SSF88946">
    <property type="entry name" value="Sigma2 domain of RNA polymerase sigma factors"/>
    <property type="match status" value="1"/>
</dbReference>
<dbReference type="Gene3D" id="1.10.10.10">
    <property type="entry name" value="Winged helix-like DNA-binding domain superfamily/Winged helix DNA-binding domain"/>
    <property type="match status" value="1"/>
</dbReference>
<dbReference type="InterPro" id="IPR007627">
    <property type="entry name" value="RNA_pol_sigma70_r2"/>
</dbReference>
<proteinExistence type="inferred from homology"/>
<dbReference type="GO" id="GO:0006352">
    <property type="term" value="P:DNA-templated transcription initiation"/>
    <property type="evidence" value="ECO:0007669"/>
    <property type="project" value="InterPro"/>
</dbReference>
<organism evidence="8 9">
    <name type="scientific">Patulibacter medicamentivorans</name>
    <dbReference type="NCBI Taxonomy" id="1097667"/>
    <lineage>
        <taxon>Bacteria</taxon>
        <taxon>Bacillati</taxon>
        <taxon>Actinomycetota</taxon>
        <taxon>Thermoleophilia</taxon>
        <taxon>Solirubrobacterales</taxon>
        <taxon>Patulibacteraceae</taxon>
        <taxon>Patulibacter</taxon>
    </lineage>
</organism>
<keyword evidence="9" id="KW-1185">Reference proteome</keyword>
<reference evidence="8 9" key="1">
    <citation type="journal article" date="2013" name="Biodegradation">
        <title>Quantitative proteomic analysis of ibuprofen-degrading Patulibacter sp. strain I11.</title>
        <authorList>
            <person name="Almeida B."/>
            <person name="Kjeldal H."/>
            <person name="Lolas I."/>
            <person name="Knudsen A.D."/>
            <person name="Carvalho G."/>
            <person name="Nielsen K.L."/>
            <person name="Barreto Crespo M.T."/>
            <person name="Stensballe A."/>
            <person name="Nielsen J.L."/>
        </authorList>
    </citation>
    <scope>NUCLEOTIDE SEQUENCE [LARGE SCALE GENOMIC DNA]</scope>
    <source>
        <strain evidence="8 9">I11</strain>
    </source>
</reference>
<comment type="similarity">
    <text evidence="1">Belongs to the sigma-70 factor family. ECF subfamily.</text>
</comment>
<evidence type="ECO:0000256" key="1">
    <source>
        <dbReference type="ARBA" id="ARBA00010641"/>
    </source>
</evidence>
<feature type="domain" description="RNA polymerase sigma-70 region 2" evidence="6">
    <location>
        <begin position="15"/>
        <end position="73"/>
    </location>
</feature>
<dbReference type="InterPro" id="IPR013324">
    <property type="entry name" value="RNA_pol_sigma_r3/r4-like"/>
</dbReference>
<dbReference type="InterPro" id="IPR036388">
    <property type="entry name" value="WH-like_DNA-bd_sf"/>
</dbReference>
<dbReference type="EMBL" id="AGUD01000062">
    <property type="protein sequence ID" value="EHN11844.1"/>
    <property type="molecule type" value="Genomic_DNA"/>
</dbReference>
<evidence type="ECO:0000256" key="4">
    <source>
        <dbReference type="ARBA" id="ARBA00023125"/>
    </source>
</evidence>
<name>H0E3A8_9ACTN</name>
<comment type="caution">
    <text evidence="8">The sequence shown here is derived from an EMBL/GenBank/DDBJ whole genome shotgun (WGS) entry which is preliminary data.</text>
</comment>
<sequence length="185" mass="21370">MSPHPLLDPDGITRLYRRHARSLLVFFQRRVDDPEGAVDLLADTFARVVERREQFRGSTEAELSGWLWRIAQSELGAAEHRIDQERRGRSAIAVERRALSDREIERIDDLAGMRDLRAAVSRHLAELPAETREAVLLHVVEERPYAEVAQRLGLRPDAARARVSRGLRILGRLLRDDRDAWERDR</sequence>
<dbReference type="Pfam" id="PF04542">
    <property type="entry name" value="Sigma70_r2"/>
    <property type="match status" value="1"/>
</dbReference>
<keyword evidence="2" id="KW-0805">Transcription regulation</keyword>